<organism evidence="1 2">
    <name type="scientific">Streptomyces silvensis</name>
    <dbReference type="NCBI Taxonomy" id="1765722"/>
    <lineage>
        <taxon>Bacteria</taxon>
        <taxon>Bacillati</taxon>
        <taxon>Actinomycetota</taxon>
        <taxon>Actinomycetes</taxon>
        <taxon>Kitasatosporales</taxon>
        <taxon>Streptomycetaceae</taxon>
        <taxon>Streptomyces</taxon>
    </lineage>
</organism>
<sequence length="172" mass="18386">MPEAYPTPLAGQRLTASLLRSMQPMTVRKTADESRSATTTLATDTHLVVSVEASAVYTMTGWIKYFADPTPDIKIFFSTPTGCLGEWAWIMPGASTAAAGTGGYSVRTETNDVASFRTGYGTSDSIHFTPVSGLFRVGATAGSIAMQWAQNTSSATATTLYTDSWLSYQRIA</sequence>
<dbReference type="AlphaFoldDB" id="A0A0W7X6T1"/>
<dbReference type="RefSeq" id="WP_058847380.1">
    <property type="nucleotide sequence ID" value="NZ_LOCL01000030.1"/>
</dbReference>
<accession>A0A0W7X6T1</accession>
<gene>
    <name evidence="1" type="ORF">AT728_19190</name>
</gene>
<proteinExistence type="predicted"/>
<reference evidence="1 2" key="1">
    <citation type="submission" date="2015-12" db="EMBL/GenBank/DDBJ databases">
        <title>Draft genome sequence of Streptomyces silvensis ATCC 53525, a producer of novel hormone antagonists.</title>
        <authorList>
            <person name="Johnston C.W."/>
            <person name="Li Y."/>
            <person name="Magarvey N.A."/>
        </authorList>
    </citation>
    <scope>NUCLEOTIDE SEQUENCE [LARGE SCALE GENOMIC DNA]</scope>
    <source>
        <strain evidence="1 2">ATCC 53525</strain>
    </source>
</reference>
<protein>
    <submittedName>
        <fullName evidence="1">Uncharacterized protein</fullName>
    </submittedName>
</protein>
<evidence type="ECO:0000313" key="1">
    <source>
        <dbReference type="EMBL" id="KUF18471.1"/>
    </source>
</evidence>
<name>A0A0W7X6T1_9ACTN</name>
<comment type="caution">
    <text evidence="1">The sequence shown here is derived from an EMBL/GenBank/DDBJ whole genome shotgun (WGS) entry which is preliminary data.</text>
</comment>
<evidence type="ECO:0000313" key="2">
    <source>
        <dbReference type="Proteomes" id="UP000054804"/>
    </source>
</evidence>
<dbReference type="STRING" id="1765722.AT728_19190"/>
<dbReference type="EMBL" id="LOCL01000030">
    <property type="protein sequence ID" value="KUF18471.1"/>
    <property type="molecule type" value="Genomic_DNA"/>
</dbReference>
<keyword evidence="2" id="KW-1185">Reference proteome</keyword>
<dbReference type="OrthoDB" id="4211917at2"/>
<dbReference type="Proteomes" id="UP000054804">
    <property type="component" value="Unassembled WGS sequence"/>
</dbReference>